<name>A0ABD5RN49_9EURY</name>
<comment type="caution">
    <text evidence="2">The sequence shown here is derived from an EMBL/GenBank/DDBJ whole genome shotgun (WGS) entry which is preliminary data.</text>
</comment>
<proteinExistence type="predicted"/>
<evidence type="ECO:0000313" key="2">
    <source>
        <dbReference type="EMBL" id="MFC5972082.1"/>
    </source>
</evidence>
<dbReference type="InterPro" id="IPR055768">
    <property type="entry name" value="DUF7344"/>
</dbReference>
<feature type="domain" description="DUF7344" evidence="1">
    <location>
        <begin position="15"/>
        <end position="93"/>
    </location>
</feature>
<evidence type="ECO:0000313" key="3">
    <source>
        <dbReference type="Proteomes" id="UP001596099"/>
    </source>
</evidence>
<dbReference type="Proteomes" id="UP001596099">
    <property type="component" value="Unassembled WGS sequence"/>
</dbReference>
<accession>A0ABD5RN49</accession>
<organism evidence="2 3">
    <name type="scientific">Halomarina salina</name>
    <dbReference type="NCBI Taxonomy" id="1872699"/>
    <lineage>
        <taxon>Archaea</taxon>
        <taxon>Methanobacteriati</taxon>
        <taxon>Methanobacteriota</taxon>
        <taxon>Stenosarchaea group</taxon>
        <taxon>Halobacteria</taxon>
        <taxon>Halobacteriales</taxon>
        <taxon>Natronomonadaceae</taxon>
        <taxon>Halomarina</taxon>
    </lineage>
</organism>
<dbReference type="Pfam" id="PF24035">
    <property type="entry name" value="DUF7344"/>
    <property type="match status" value="1"/>
</dbReference>
<evidence type="ECO:0000259" key="1">
    <source>
        <dbReference type="Pfam" id="PF24035"/>
    </source>
</evidence>
<gene>
    <name evidence="2" type="ORF">ACFPYI_12150</name>
</gene>
<keyword evidence="3" id="KW-1185">Reference proteome</keyword>
<dbReference type="RefSeq" id="WP_247415081.1">
    <property type="nucleotide sequence ID" value="NZ_JALLGW010000001.1"/>
</dbReference>
<dbReference type="EMBL" id="JBHSQH010000001">
    <property type="protein sequence ID" value="MFC5972082.1"/>
    <property type="molecule type" value="Genomic_DNA"/>
</dbReference>
<sequence length="105" mass="11908">MREYEPDEISKNAAFEAVATERRRVIVDILSEDDSEYELELLASKVVTRMVDRSSMTGETDYEQMEVALMHRDLPKLADEDIVSFDTTAQTVSRGAHITDVDPLV</sequence>
<protein>
    <recommendedName>
        <fullName evidence="1">DUF7344 domain-containing protein</fullName>
    </recommendedName>
</protein>
<dbReference type="AlphaFoldDB" id="A0ABD5RN49"/>
<reference evidence="2 3" key="1">
    <citation type="journal article" date="2019" name="Int. J. Syst. Evol. Microbiol.">
        <title>The Global Catalogue of Microorganisms (GCM) 10K type strain sequencing project: providing services to taxonomists for standard genome sequencing and annotation.</title>
        <authorList>
            <consortium name="The Broad Institute Genomics Platform"/>
            <consortium name="The Broad Institute Genome Sequencing Center for Infectious Disease"/>
            <person name="Wu L."/>
            <person name="Ma J."/>
        </authorList>
    </citation>
    <scope>NUCLEOTIDE SEQUENCE [LARGE SCALE GENOMIC DNA]</scope>
    <source>
        <strain evidence="2 3">CGMCC 1.12543</strain>
    </source>
</reference>